<dbReference type="EMBL" id="CM026426">
    <property type="protein sequence ID" value="KAG0571500.1"/>
    <property type="molecule type" value="Genomic_DNA"/>
</dbReference>
<accession>A0A8T0HL03</accession>
<evidence type="ECO:0000313" key="1">
    <source>
        <dbReference type="EMBL" id="KAG0571500.1"/>
    </source>
</evidence>
<evidence type="ECO:0000313" key="2">
    <source>
        <dbReference type="Proteomes" id="UP000822688"/>
    </source>
</evidence>
<gene>
    <name evidence="1" type="ORF">KC19_VG016600</name>
</gene>
<proteinExistence type="predicted"/>
<comment type="caution">
    <text evidence="1">The sequence shown here is derived from an EMBL/GenBank/DDBJ whole genome shotgun (WGS) entry which is preliminary data.</text>
</comment>
<organism evidence="1 2">
    <name type="scientific">Ceratodon purpureus</name>
    <name type="common">Fire moss</name>
    <name type="synonym">Dicranum purpureum</name>
    <dbReference type="NCBI Taxonomy" id="3225"/>
    <lineage>
        <taxon>Eukaryota</taxon>
        <taxon>Viridiplantae</taxon>
        <taxon>Streptophyta</taxon>
        <taxon>Embryophyta</taxon>
        <taxon>Bryophyta</taxon>
        <taxon>Bryophytina</taxon>
        <taxon>Bryopsida</taxon>
        <taxon>Dicranidae</taxon>
        <taxon>Pseudoditrichales</taxon>
        <taxon>Ditrichaceae</taxon>
        <taxon>Ceratodon</taxon>
    </lineage>
</organism>
<name>A0A8T0HL03_CERPU</name>
<protein>
    <submittedName>
        <fullName evidence="1">Uncharacterized protein</fullName>
    </submittedName>
</protein>
<dbReference type="Proteomes" id="UP000822688">
    <property type="component" value="Chromosome V"/>
</dbReference>
<reference evidence="1" key="1">
    <citation type="submission" date="2020-06" db="EMBL/GenBank/DDBJ databases">
        <title>WGS assembly of Ceratodon purpureus strain R40.</title>
        <authorList>
            <person name="Carey S.B."/>
            <person name="Jenkins J."/>
            <person name="Shu S."/>
            <person name="Lovell J.T."/>
            <person name="Sreedasyam A."/>
            <person name="Maumus F."/>
            <person name="Tiley G.P."/>
            <person name="Fernandez-Pozo N."/>
            <person name="Barry K."/>
            <person name="Chen C."/>
            <person name="Wang M."/>
            <person name="Lipzen A."/>
            <person name="Daum C."/>
            <person name="Saski C.A."/>
            <person name="Payton A.C."/>
            <person name="Mcbreen J.C."/>
            <person name="Conrad R.E."/>
            <person name="Kollar L.M."/>
            <person name="Olsson S."/>
            <person name="Huttunen S."/>
            <person name="Landis J.B."/>
            <person name="Wickett N.J."/>
            <person name="Johnson M.G."/>
            <person name="Rensing S.A."/>
            <person name="Grimwood J."/>
            <person name="Schmutz J."/>
            <person name="Mcdaniel S.F."/>
        </authorList>
    </citation>
    <scope>NUCLEOTIDE SEQUENCE</scope>
    <source>
        <strain evidence="1">R40</strain>
    </source>
</reference>
<keyword evidence="2" id="KW-1185">Reference proteome</keyword>
<dbReference type="AlphaFoldDB" id="A0A8T0HL03"/>
<sequence length="100" mass="11422">MLVEFFSIYYLLSSTSSPRSCMHFISVQFITLDLPKFDKLIGDLISLYFVSHGCVVDVDFRFSRLCCVNQARAGFMHCSCLSLTVLKMILIKRTISAFSF</sequence>